<feature type="region of interest" description="Disordered" evidence="1">
    <location>
        <begin position="104"/>
        <end position="132"/>
    </location>
</feature>
<keyword evidence="3" id="KW-1185">Reference proteome</keyword>
<gene>
    <name evidence="2" type="ORF">PILCRDRAFT_732857</name>
</gene>
<organism evidence="2 3">
    <name type="scientific">Piloderma croceum (strain F 1598)</name>
    <dbReference type="NCBI Taxonomy" id="765440"/>
    <lineage>
        <taxon>Eukaryota</taxon>
        <taxon>Fungi</taxon>
        <taxon>Dikarya</taxon>
        <taxon>Basidiomycota</taxon>
        <taxon>Agaricomycotina</taxon>
        <taxon>Agaricomycetes</taxon>
        <taxon>Agaricomycetidae</taxon>
        <taxon>Atheliales</taxon>
        <taxon>Atheliaceae</taxon>
        <taxon>Piloderma</taxon>
    </lineage>
</organism>
<feature type="compositionally biased region" description="Basic residues" evidence="1">
    <location>
        <begin position="116"/>
        <end position="126"/>
    </location>
</feature>
<dbReference type="AlphaFoldDB" id="A0A0C3AH42"/>
<evidence type="ECO:0000256" key="1">
    <source>
        <dbReference type="SAM" id="MobiDB-lite"/>
    </source>
</evidence>
<accession>A0A0C3AH42</accession>
<name>A0A0C3AH42_PILCF</name>
<sequence>MSPPASSTMTTTNPDTVQKCTIGTRSQSQLFPTPTSLSTIQKLIPSYALPCNVYVHSSAVKLNLAPSHTAQTSVIFAPLGPHSAAALYGLPRCSLDRYRDTSTPIVGSSGSTPLRSGKRTHQRRPRPGAPSPRFFLSISSSSASNQLKWDWGCCEGMGVVGRVHSLLLLVHGA</sequence>
<dbReference type="HOGENOM" id="CLU_1548210_0_0_1"/>
<proteinExistence type="predicted"/>
<dbReference type="Proteomes" id="UP000054166">
    <property type="component" value="Unassembled WGS sequence"/>
</dbReference>
<feature type="compositionally biased region" description="Polar residues" evidence="1">
    <location>
        <begin position="104"/>
        <end position="114"/>
    </location>
</feature>
<evidence type="ECO:0000313" key="3">
    <source>
        <dbReference type="Proteomes" id="UP000054166"/>
    </source>
</evidence>
<evidence type="ECO:0000313" key="2">
    <source>
        <dbReference type="EMBL" id="KIM73098.1"/>
    </source>
</evidence>
<protein>
    <submittedName>
        <fullName evidence="2">Uncharacterized protein</fullName>
    </submittedName>
</protein>
<dbReference type="InParanoid" id="A0A0C3AH42"/>
<reference evidence="2 3" key="1">
    <citation type="submission" date="2014-04" db="EMBL/GenBank/DDBJ databases">
        <authorList>
            <consortium name="DOE Joint Genome Institute"/>
            <person name="Kuo A."/>
            <person name="Tarkka M."/>
            <person name="Buscot F."/>
            <person name="Kohler A."/>
            <person name="Nagy L.G."/>
            <person name="Floudas D."/>
            <person name="Copeland A."/>
            <person name="Barry K.W."/>
            <person name="Cichocki N."/>
            <person name="Veneault-Fourrey C."/>
            <person name="LaButti K."/>
            <person name="Lindquist E.A."/>
            <person name="Lipzen A."/>
            <person name="Lundell T."/>
            <person name="Morin E."/>
            <person name="Murat C."/>
            <person name="Sun H."/>
            <person name="Tunlid A."/>
            <person name="Henrissat B."/>
            <person name="Grigoriev I.V."/>
            <person name="Hibbett D.S."/>
            <person name="Martin F."/>
            <person name="Nordberg H.P."/>
            <person name="Cantor M.N."/>
            <person name="Hua S.X."/>
        </authorList>
    </citation>
    <scope>NUCLEOTIDE SEQUENCE [LARGE SCALE GENOMIC DNA]</scope>
    <source>
        <strain evidence="2 3">F 1598</strain>
    </source>
</reference>
<reference evidence="3" key="2">
    <citation type="submission" date="2015-01" db="EMBL/GenBank/DDBJ databases">
        <title>Evolutionary Origins and Diversification of the Mycorrhizal Mutualists.</title>
        <authorList>
            <consortium name="DOE Joint Genome Institute"/>
            <consortium name="Mycorrhizal Genomics Consortium"/>
            <person name="Kohler A."/>
            <person name="Kuo A."/>
            <person name="Nagy L.G."/>
            <person name="Floudas D."/>
            <person name="Copeland A."/>
            <person name="Barry K.W."/>
            <person name="Cichocki N."/>
            <person name="Veneault-Fourrey C."/>
            <person name="LaButti K."/>
            <person name="Lindquist E.A."/>
            <person name="Lipzen A."/>
            <person name="Lundell T."/>
            <person name="Morin E."/>
            <person name="Murat C."/>
            <person name="Riley R."/>
            <person name="Ohm R."/>
            <person name="Sun H."/>
            <person name="Tunlid A."/>
            <person name="Henrissat B."/>
            <person name="Grigoriev I.V."/>
            <person name="Hibbett D.S."/>
            <person name="Martin F."/>
        </authorList>
    </citation>
    <scope>NUCLEOTIDE SEQUENCE [LARGE SCALE GENOMIC DNA]</scope>
    <source>
        <strain evidence="3">F 1598</strain>
    </source>
</reference>
<dbReference type="EMBL" id="KN833092">
    <property type="protein sequence ID" value="KIM73098.1"/>
    <property type="molecule type" value="Genomic_DNA"/>
</dbReference>